<organism evidence="8 9">
    <name type="scientific">Polypterus senegalus</name>
    <name type="common">Senegal bichir</name>
    <dbReference type="NCBI Taxonomy" id="55291"/>
    <lineage>
        <taxon>Eukaryota</taxon>
        <taxon>Metazoa</taxon>
        <taxon>Chordata</taxon>
        <taxon>Craniata</taxon>
        <taxon>Vertebrata</taxon>
        <taxon>Euteleostomi</taxon>
        <taxon>Actinopterygii</taxon>
        <taxon>Polypteriformes</taxon>
        <taxon>Polypteridae</taxon>
        <taxon>Polypterus</taxon>
    </lineage>
</organism>
<evidence type="ECO:0000256" key="5">
    <source>
        <dbReference type="PIRSR" id="PIRSR000303-1"/>
    </source>
</evidence>
<dbReference type="PRINTS" id="PR01011">
    <property type="entry name" value="GLUTPROXDASE"/>
</dbReference>
<dbReference type="EMBL" id="JAATIS010009265">
    <property type="protein sequence ID" value="KAG2455656.1"/>
    <property type="molecule type" value="Genomic_DNA"/>
</dbReference>
<feature type="signal peptide" evidence="7">
    <location>
        <begin position="1"/>
        <end position="37"/>
    </location>
</feature>
<gene>
    <name evidence="8" type="primary">Gpx3_1</name>
    <name evidence="8" type="ORF">GTO96_0007233</name>
</gene>
<dbReference type="PROSITE" id="PS00763">
    <property type="entry name" value="GLUTATHIONE_PEROXID_2"/>
    <property type="match status" value="1"/>
</dbReference>
<dbReference type="InterPro" id="IPR036249">
    <property type="entry name" value="Thioredoxin-like_sf"/>
</dbReference>
<feature type="non-terminal residue" evidence="8">
    <location>
        <position position="236"/>
    </location>
</feature>
<evidence type="ECO:0000256" key="6">
    <source>
        <dbReference type="RuleBase" id="RU000499"/>
    </source>
</evidence>
<name>A0A8X8BIN5_POLSE</name>
<evidence type="ECO:0000256" key="2">
    <source>
        <dbReference type="ARBA" id="ARBA00012310"/>
    </source>
</evidence>
<evidence type="ECO:0000313" key="9">
    <source>
        <dbReference type="Proteomes" id="UP000886611"/>
    </source>
</evidence>
<keyword evidence="7" id="KW-0732">Signal</keyword>
<comment type="caution">
    <text evidence="8">The sequence shown here is derived from an EMBL/GenBank/DDBJ whole genome shotgun (WGS) entry which is preliminary data.</text>
</comment>
<dbReference type="Proteomes" id="UP000886611">
    <property type="component" value="Unassembled WGS sequence"/>
</dbReference>
<evidence type="ECO:0000313" key="8">
    <source>
        <dbReference type="EMBL" id="KAG2455656.1"/>
    </source>
</evidence>
<evidence type="ECO:0000256" key="1">
    <source>
        <dbReference type="ARBA" id="ARBA00006926"/>
    </source>
</evidence>
<dbReference type="PANTHER" id="PTHR11592:SF32">
    <property type="entry name" value="GLUTATHIONE PEROXIDASE 3"/>
    <property type="match status" value="1"/>
</dbReference>
<dbReference type="PROSITE" id="PS51355">
    <property type="entry name" value="GLUTATHIONE_PEROXID_3"/>
    <property type="match status" value="1"/>
</dbReference>
<proteinExistence type="inferred from homology"/>
<reference evidence="8 9" key="1">
    <citation type="journal article" date="2021" name="Cell">
        <title>Tracing the genetic footprints of vertebrate landing in non-teleost ray-finned fishes.</title>
        <authorList>
            <person name="Bi X."/>
            <person name="Wang K."/>
            <person name="Yang L."/>
            <person name="Pan H."/>
            <person name="Jiang H."/>
            <person name="Wei Q."/>
            <person name="Fang M."/>
            <person name="Yu H."/>
            <person name="Zhu C."/>
            <person name="Cai Y."/>
            <person name="He Y."/>
            <person name="Gan X."/>
            <person name="Zeng H."/>
            <person name="Yu D."/>
            <person name="Zhu Y."/>
            <person name="Jiang H."/>
            <person name="Qiu Q."/>
            <person name="Yang H."/>
            <person name="Zhang Y.E."/>
            <person name="Wang W."/>
            <person name="Zhu M."/>
            <person name="He S."/>
            <person name="Zhang G."/>
        </authorList>
    </citation>
    <scope>NUCLEOTIDE SEQUENCE [LARGE SCALE GENOMIC DNA]</scope>
    <source>
        <strain evidence="8">Bchr_013</strain>
    </source>
</reference>
<dbReference type="Gene3D" id="3.40.30.10">
    <property type="entry name" value="Glutaredoxin"/>
    <property type="match status" value="1"/>
</dbReference>
<evidence type="ECO:0000256" key="3">
    <source>
        <dbReference type="ARBA" id="ARBA00022559"/>
    </source>
</evidence>
<feature type="non-terminal residue" evidence="8">
    <location>
        <position position="1"/>
    </location>
</feature>
<dbReference type="InterPro" id="IPR029760">
    <property type="entry name" value="GPX_CS"/>
</dbReference>
<dbReference type="PIRSF" id="PIRSF000303">
    <property type="entry name" value="Glutathion_perox"/>
    <property type="match status" value="1"/>
</dbReference>
<dbReference type="PANTHER" id="PTHR11592">
    <property type="entry name" value="GLUTATHIONE PEROXIDASE"/>
    <property type="match status" value="1"/>
</dbReference>
<sequence length="236" mass="26463">MQKKGRSVKWTSTAIMGHAGKLILTLLVVGFLKPCEAIGEMKVSCNSDVEGTIYSYGATILDGSKNVSFNEYAGKTVLFVNLATYCGLTMQYLELNALQEEMSQYGFAILGFPSNQFGQLEPGKNEDILQGLKYVKPGKDFVPNFQIFEKGLVNGENEQKVFTFLKSACPPAGDNFGDTKRLFWEPLRLNDIKWNFEKFLVGPDGKPVKRWHPRVSVNVVKKEIQQYLLSQKGNTQ</sequence>
<feature type="active site" evidence="5">
    <location>
        <position position="86"/>
    </location>
</feature>
<protein>
    <recommendedName>
        <fullName evidence="2 6">Glutathione peroxidase</fullName>
    </recommendedName>
</protein>
<keyword evidence="3 6" id="KW-0575">Peroxidase</keyword>
<accession>A0A8X8BIN5</accession>
<evidence type="ECO:0000256" key="4">
    <source>
        <dbReference type="ARBA" id="ARBA00023002"/>
    </source>
</evidence>
<dbReference type="GO" id="GO:0006979">
    <property type="term" value="P:response to oxidative stress"/>
    <property type="evidence" value="ECO:0007669"/>
    <property type="project" value="InterPro"/>
</dbReference>
<dbReference type="Pfam" id="PF00255">
    <property type="entry name" value="GSHPx"/>
    <property type="match status" value="1"/>
</dbReference>
<feature type="chain" id="PRO_5036498281" description="Glutathione peroxidase" evidence="7">
    <location>
        <begin position="38"/>
        <end position="236"/>
    </location>
</feature>
<dbReference type="InterPro" id="IPR000889">
    <property type="entry name" value="Glutathione_peroxidase"/>
</dbReference>
<dbReference type="OrthoDB" id="446890at2759"/>
<evidence type="ECO:0000256" key="7">
    <source>
        <dbReference type="SAM" id="SignalP"/>
    </source>
</evidence>
<dbReference type="AlphaFoldDB" id="A0A8X8BIN5"/>
<dbReference type="SUPFAM" id="SSF52833">
    <property type="entry name" value="Thioredoxin-like"/>
    <property type="match status" value="1"/>
</dbReference>
<keyword evidence="4 6" id="KW-0560">Oxidoreductase</keyword>
<keyword evidence="9" id="KW-1185">Reference proteome</keyword>
<dbReference type="CDD" id="cd00340">
    <property type="entry name" value="GSH_Peroxidase"/>
    <property type="match status" value="1"/>
</dbReference>
<dbReference type="GO" id="GO:0004602">
    <property type="term" value="F:glutathione peroxidase activity"/>
    <property type="evidence" value="ECO:0007669"/>
    <property type="project" value="TreeGrafter"/>
</dbReference>
<comment type="similarity">
    <text evidence="1 6">Belongs to the glutathione peroxidase family.</text>
</comment>